<keyword evidence="1" id="KW-0812">Transmembrane</keyword>
<dbReference type="EMBL" id="CP076724">
    <property type="protein sequence ID" value="QWV98589.1"/>
    <property type="molecule type" value="Genomic_DNA"/>
</dbReference>
<accession>A0ABX8JPN7</accession>
<keyword evidence="4" id="KW-1185">Reference proteome</keyword>
<organism evidence="3 4">
    <name type="scientific">Geomonas diazotrophica</name>
    <dbReference type="NCBI Taxonomy" id="2843197"/>
    <lineage>
        <taxon>Bacteria</taxon>
        <taxon>Pseudomonadati</taxon>
        <taxon>Thermodesulfobacteriota</taxon>
        <taxon>Desulfuromonadia</taxon>
        <taxon>Geobacterales</taxon>
        <taxon>Geobacteraceae</taxon>
        <taxon>Geomonas</taxon>
    </lineage>
</organism>
<feature type="transmembrane region" description="Helical" evidence="1">
    <location>
        <begin position="117"/>
        <end position="135"/>
    </location>
</feature>
<dbReference type="InterPro" id="IPR052710">
    <property type="entry name" value="CAAX_protease"/>
</dbReference>
<name>A0ABX8JPN7_9BACT</name>
<evidence type="ECO:0000313" key="3">
    <source>
        <dbReference type="EMBL" id="QWV98589.1"/>
    </source>
</evidence>
<gene>
    <name evidence="3" type="ORF">KP005_04685</name>
</gene>
<evidence type="ECO:0000256" key="1">
    <source>
        <dbReference type="SAM" id="Phobius"/>
    </source>
</evidence>
<keyword evidence="1" id="KW-0472">Membrane</keyword>
<dbReference type="GO" id="GO:0008237">
    <property type="term" value="F:metallopeptidase activity"/>
    <property type="evidence" value="ECO:0007669"/>
    <property type="project" value="UniProtKB-KW"/>
</dbReference>
<feature type="domain" description="CAAX prenyl protease 2/Lysostaphin resistance protein A-like" evidence="2">
    <location>
        <begin position="115"/>
        <end position="202"/>
    </location>
</feature>
<dbReference type="Pfam" id="PF02517">
    <property type="entry name" value="Rce1-like"/>
    <property type="match status" value="1"/>
</dbReference>
<keyword evidence="3" id="KW-0482">Metalloprotease</keyword>
<evidence type="ECO:0000313" key="4">
    <source>
        <dbReference type="Proteomes" id="UP000683493"/>
    </source>
</evidence>
<evidence type="ECO:0000259" key="2">
    <source>
        <dbReference type="Pfam" id="PF02517"/>
    </source>
</evidence>
<dbReference type="InterPro" id="IPR003675">
    <property type="entry name" value="Rce1/LyrA-like_dom"/>
</dbReference>
<reference evidence="3 4" key="1">
    <citation type="submission" date="2021-06" db="EMBL/GenBank/DDBJ databases">
        <title>Gemonas diversity in paddy soil.</title>
        <authorList>
            <person name="Liu G."/>
        </authorList>
    </citation>
    <scope>NUCLEOTIDE SEQUENCE [LARGE SCALE GENOMIC DNA]</scope>
    <source>
        <strain evidence="3 4">RG29</strain>
    </source>
</reference>
<feature type="transmembrane region" description="Helical" evidence="1">
    <location>
        <begin position="172"/>
        <end position="195"/>
    </location>
</feature>
<feature type="transmembrane region" description="Helical" evidence="1">
    <location>
        <begin position="147"/>
        <end position="166"/>
    </location>
</feature>
<keyword evidence="3" id="KW-0378">Hydrolase</keyword>
<feature type="transmembrane region" description="Helical" evidence="1">
    <location>
        <begin position="20"/>
        <end position="41"/>
    </location>
</feature>
<feature type="transmembrane region" description="Helical" evidence="1">
    <location>
        <begin position="77"/>
        <end position="97"/>
    </location>
</feature>
<keyword evidence="3" id="KW-0645">Protease</keyword>
<dbReference type="PANTHER" id="PTHR36435">
    <property type="entry name" value="SLR1288 PROTEIN"/>
    <property type="match status" value="1"/>
</dbReference>
<sequence length="214" mass="23680">MNEHVNLEVDQEEAANNGSLSTISVSIIVYMVILLMGFTLLPIESNAQSFGMVVGLVMATAVLVIRFPRVLSFHRPSVANMTFAIIAGSCLHIIAWSAPINIKSLEDWTSYDPLNKIVFGVFLCLLFPFAEEIYFRGLLFPIASLRLGKLVGATFSIMLFTLYHMTSDNCTPYVLIGGISLWLVNRSGTIIPSILMHITWNSIWLVRAAATSHI</sequence>
<dbReference type="PANTHER" id="PTHR36435:SF1">
    <property type="entry name" value="CAAX AMINO TERMINAL PROTEASE FAMILY PROTEIN"/>
    <property type="match status" value="1"/>
</dbReference>
<feature type="transmembrane region" description="Helical" evidence="1">
    <location>
        <begin position="47"/>
        <end position="65"/>
    </location>
</feature>
<proteinExistence type="predicted"/>
<protein>
    <submittedName>
        <fullName evidence="3">CPBP family intramembrane metalloprotease</fullName>
    </submittedName>
</protein>
<keyword evidence="1" id="KW-1133">Transmembrane helix</keyword>
<dbReference type="Proteomes" id="UP000683493">
    <property type="component" value="Chromosome"/>
</dbReference>